<evidence type="ECO:0000313" key="3">
    <source>
        <dbReference type="Proteomes" id="UP000094094"/>
    </source>
</evidence>
<dbReference type="RefSeq" id="WP_069569658.1">
    <property type="nucleotide sequence ID" value="NZ_CP017157.1"/>
</dbReference>
<sequence length="108" mass="11695">MTDHHTAPPEPTAPGRVRAVVTEEWSGALGLPRSPQLRGDEDFFEIGGNSMQAIVMLDRIGARLAVEPSVEALYLDGTLDALVEHCEDVVREEHRAGHVTGGRDTGPR</sequence>
<dbReference type="OrthoDB" id="2085352at2"/>
<name>A0A1D7VL82_9ACTN</name>
<dbReference type="SUPFAM" id="SSF47336">
    <property type="entry name" value="ACP-like"/>
    <property type="match status" value="1"/>
</dbReference>
<feature type="domain" description="Carrier" evidence="1">
    <location>
        <begin position="12"/>
        <end position="90"/>
    </location>
</feature>
<proteinExistence type="predicted"/>
<dbReference type="InterPro" id="IPR036736">
    <property type="entry name" value="ACP-like_sf"/>
</dbReference>
<reference evidence="2 3" key="1">
    <citation type="submission" date="2016-09" db="EMBL/GenBank/DDBJ databases">
        <title>Complete genome sequencing of Streptomyces lydicus 103 and metabolic pathways analysis of antibiotic biosynthesis.</title>
        <authorList>
            <person name="Jia N."/>
            <person name="Ding M.-Z."/>
            <person name="Gao F."/>
            <person name="Yuan Y.-J."/>
        </authorList>
    </citation>
    <scope>NUCLEOTIDE SEQUENCE [LARGE SCALE GENOMIC DNA]</scope>
    <source>
        <strain evidence="2 3">103</strain>
    </source>
</reference>
<dbReference type="PROSITE" id="PS50075">
    <property type="entry name" value="CARRIER"/>
    <property type="match status" value="1"/>
</dbReference>
<dbReference type="EMBL" id="CP017157">
    <property type="protein sequence ID" value="AOP47520.1"/>
    <property type="molecule type" value="Genomic_DNA"/>
</dbReference>
<accession>A0A1D7VL82</accession>
<dbReference type="AlphaFoldDB" id="A0A1D7VL82"/>
<dbReference type="Pfam" id="PF00550">
    <property type="entry name" value="PP-binding"/>
    <property type="match status" value="1"/>
</dbReference>
<evidence type="ECO:0000259" key="1">
    <source>
        <dbReference type="PROSITE" id="PS50075"/>
    </source>
</evidence>
<gene>
    <name evidence="2" type="ORF">SL103_15720</name>
</gene>
<organism evidence="2 3">
    <name type="scientific">Streptomyces lydicus</name>
    <dbReference type="NCBI Taxonomy" id="47763"/>
    <lineage>
        <taxon>Bacteria</taxon>
        <taxon>Bacillati</taxon>
        <taxon>Actinomycetota</taxon>
        <taxon>Actinomycetes</taxon>
        <taxon>Kitasatosporales</taxon>
        <taxon>Streptomycetaceae</taxon>
        <taxon>Streptomyces</taxon>
    </lineage>
</organism>
<keyword evidence="3" id="KW-1185">Reference proteome</keyword>
<dbReference type="Gene3D" id="1.10.1200.10">
    <property type="entry name" value="ACP-like"/>
    <property type="match status" value="1"/>
</dbReference>
<evidence type="ECO:0000313" key="2">
    <source>
        <dbReference type="EMBL" id="AOP47520.1"/>
    </source>
</evidence>
<dbReference type="Proteomes" id="UP000094094">
    <property type="component" value="Chromosome"/>
</dbReference>
<protein>
    <recommendedName>
        <fullName evidence="1">Carrier domain-containing protein</fullName>
    </recommendedName>
</protein>
<dbReference type="KEGG" id="slc:SL103_15720"/>
<dbReference type="InterPro" id="IPR009081">
    <property type="entry name" value="PP-bd_ACP"/>
</dbReference>